<evidence type="ECO:0000256" key="1">
    <source>
        <dbReference type="SAM" id="Coils"/>
    </source>
</evidence>
<evidence type="ECO:0000259" key="2">
    <source>
        <dbReference type="Pfam" id="PF21044"/>
    </source>
</evidence>
<dbReference type="Pfam" id="PF21044">
    <property type="entry name" value="CIP2A_N"/>
    <property type="match status" value="1"/>
</dbReference>
<keyword evidence="4" id="KW-1185">Reference proteome</keyword>
<dbReference type="Proteomes" id="UP001233999">
    <property type="component" value="Unassembled WGS sequence"/>
</dbReference>
<name>A0AAD7Z8S2_DIPPU</name>
<sequence>ELTYGVKINWQETHLPDVISTLTTWIGSEEKEIVDLCLAILVNLCYKNLPAVYTFMRTVDSKQFLRTILNLQNDNINTRVQVCKLLIILEHISGEIPAKDILNFVNVSFSTVGEAFEARDVFVLKHMVDFFKDIQTNPHSKEVLLTYNSFPSNTEKLLTLLEHSTGDPKCVEVLLEFIHSLVKLQINSLRILYPKIVSIAMSWLGGKSVCNQSLLLLCSVAKDARLGTGNDVNLMDIQQNILTQLDQGFEKLHSILMSVRSENSEGRAQSTVLLQLFQEMVNTPALRQKILHCIQTEVMETLFQPLLSSSCLHGRGNLFEEEIIALFVHGLVFMSHLMTHDAKWLKLYSNILKHEQVQMILAVALYTGTEAIKFQVLSLIHAVGFPAESVSLLVKSMCDLGPLLLVSSNSGKGKLNDDVKSRSTPHMYDMAPLLTLAQEGQLDSLRAKLQEALQENKLQDISTSSVMELYEYRLAAVGRSERVLQENLEAANSHVTHLQHRLAQWNAEEGKLRQLLHRNQQCLEGLKVEKEALVLKVENLQKKAEDNHRTHVAEIKSRQMLINELNAQIDELKKNLKVKNEELSETKQQLDETQKQIKDMTNHIAVLNQKHKDQVSSNKELMKTLNKLEERLVKRQKVIDDKGQEIEKYRQTLQNLEMELSNYKMLVKAQEKNIAEKDAEVSQLHQKLSELERMREMILEISARPKITEK</sequence>
<proteinExistence type="predicted"/>
<accession>A0AAD7Z8S2</accession>
<evidence type="ECO:0000313" key="4">
    <source>
        <dbReference type="Proteomes" id="UP001233999"/>
    </source>
</evidence>
<dbReference type="InterPro" id="IPR016024">
    <property type="entry name" value="ARM-type_fold"/>
</dbReference>
<dbReference type="AlphaFoldDB" id="A0AAD7Z8S2"/>
<reference evidence="3" key="2">
    <citation type="submission" date="2023-05" db="EMBL/GenBank/DDBJ databases">
        <authorList>
            <person name="Fouks B."/>
        </authorList>
    </citation>
    <scope>NUCLEOTIDE SEQUENCE</scope>
    <source>
        <strain evidence="3">Stay&amp;Tobe</strain>
        <tissue evidence="3">Testes</tissue>
    </source>
</reference>
<protein>
    <recommendedName>
        <fullName evidence="2">CIP2A N-terminal domain-containing protein</fullName>
    </recommendedName>
</protein>
<dbReference type="Gene3D" id="1.10.287.1490">
    <property type="match status" value="1"/>
</dbReference>
<dbReference type="PANTHER" id="PTHR23161:SF2">
    <property type="entry name" value="PROTEIN CIP2A"/>
    <property type="match status" value="1"/>
</dbReference>
<comment type="caution">
    <text evidence="3">The sequence shown here is derived from an EMBL/GenBank/DDBJ whole genome shotgun (WGS) entry which is preliminary data.</text>
</comment>
<feature type="non-terminal residue" evidence="3">
    <location>
        <position position="1"/>
    </location>
</feature>
<evidence type="ECO:0000313" key="3">
    <source>
        <dbReference type="EMBL" id="KAJ9575702.1"/>
    </source>
</evidence>
<dbReference type="SUPFAM" id="SSF48371">
    <property type="entry name" value="ARM repeat"/>
    <property type="match status" value="1"/>
</dbReference>
<reference evidence="3" key="1">
    <citation type="journal article" date="2023" name="IScience">
        <title>Live-bearing cockroach genome reveals convergent evolutionary mechanisms linked to viviparity in insects and beyond.</title>
        <authorList>
            <person name="Fouks B."/>
            <person name="Harrison M.C."/>
            <person name="Mikhailova A.A."/>
            <person name="Marchal E."/>
            <person name="English S."/>
            <person name="Carruthers M."/>
            <person name="Jennings E.C."/>
            <person name="Chiamaka E.L."/>
            <person name="Frigard R.A."/>
            <person name="Pippel M."/>
            <person name="Attardo G.M."/>
            <person name="Benoit J.B."/>
            <person name="Bornberg-Bauer E."/>
            <person name="Tobe S.S."/>
        </authorList>
    </citation>
    <scope>NUCLEOTIDE SEQUENCE</scope>
    <source>
        <strain evidence="3">Stay&amp;Tobe</strain>
    </source>
</reference>
<dbReference type="PANTHER" id="PTHR23161">
    <property type="entry name" value="PROTEIN CIP2A"/>
    <property type="match status" value="1"/>
</dbReference>
<gene>
    <name evidence="3" type="ORF">L9F63_007461</name>
</gene>
<dbReference type="EMBL" id="JASPKZ010009823">
    <property type="protein sequence ID" value="KAJ9575702.1"/>
    <property type="molecule type" value="Genomic_DNA"/>
</dbReference>
<dbReference type="InterPro" id="IPR048701">
    <property type="entry name" value="CIP2A_N"/>
</dbReference>
<keyword evidence="1" id="KW-0175">Coiled coil</keyword>
<feature type="domain" description="CIP2A N-terminal" evidence="2">
    <location>
        <begin position="2"/>
        <end position="183"/>
    </location>
</feature>
<dbReference type="InterPro" id="IPR042510">
    <property type="entry name" value="CIP2A"/>
</dbReference>
<feature type="coiled-coil region" evidence="1">
    <location>
        <begin position="488"/>
        <end position="694"/>
    </location>
</feature>
<organism evidence="3 4">
    <name type="scientific">Diploptera punctata</name>
    <name type="common">Pacific beetle cockroach</name>
    <dbReference type="NCBI Taxonomy" id="6984"/>
    <lineage>
        <taxon>Eukaryota</taxon>
        <taxon>Metazoa</taxon>
        <taxon>Ecdysozoa</taxon>
        <taxon>Arthropoda</taxon>
        <taxon>Hexapoda</taxon>
        <taxon>Insecta</taxon>
        <taxon>Pterygota</taxon>
        <taxon>Neoptera</taxon>
        <taxon>Polyneoptera</taxon>
        <taxon>Dictyoptera</taxon>
        <taxon>Blattodea</taxon>
        <taxon>Blaberoidea</taxon>
        <taxon>Blaberidae</taxon>
        <taxon>Diplopterinae</taxon>
        <taxon>Diploptera</taxon>
    </lineage>
</organism>